<dbReference type="NCBIfam" id="TIGR01970">
    <property type="entry name" value="DEAH_box_HrpB"/>
    <property type="match status" value="1"/>
</dbReference>
<dbReference type="PANTHER" id="PTHR43519">
    <property type="entry name" value="ATP-DEPENDENT RNA HELICASE HRPB"/>
    <property type="match status" value="1"/>
</dbReference>
<dbReference type="InterPro" id="IPR014001">
    <property type="entry name" value="Helicase_ATP-bd"/>
</dbReference>
<dbReference type="InterPro" id="IPR013689">
    <property type="entry name" value="RNA_helicase_ATP-dep_HrpB_C"/>
</dbReference>
<comment type="caution">
    <text evidence="8">The sequence shown here is derived from an EMBL/GenBank/DDBJ whole genome shotgun (WGS) entry which is preliminary data.</text>
</comment>
<dbReference type="Pfam" id="PF00270">
    <property type="entry name" value="DEAD"/>
    <property type="match status" value="1"/>
</dbReference>
<dbReference type="PANTHER" id="PTHR43519:SF1">
    <property type="entry name" value="ATP-DEPENDENT RNA HELICASE HRPB"/>
    <property type="match status" value="1"/>
</dbReference>
<dbReference type="Pfam" id="PF08482">
    <property type="entry name" value="HrpB_C"/>
    <property type="match status" value="1"/>
</dbReference>
<gene>
    <name evidence="8" type="primary">hrpB</name>
    <name evidence="8" type="ORF">F0L46_22210</name>
</gene>
<feature type="domain" description="Helicase C-terminal" evidence="7">
    <location>
        <begin position="204"/>
        <end position="373"/>
    </location>
</feature>
<evidence type="ECO:0000256" key="4">
    <source>
        <dbReference type="ARBA" id="ARBA00022840"/>
    </source>
</evidence>
<dbReference type="GO" id="GO:0004386">
    <property type="term" value="F:helicase activity"/>
    <property type="evidence" value="ECO:0007669"/>
    <property type="project" value="UniProtKB-KW"/>
</dbReference>
<evidence type="ECO:0000313" key="8">
    <source>
        <dbReference type="EMBL" id="KAA2235050.1"/>
    </source>
</evidence>
<dbReference type="PIRSF" id="PIRSF005496">
    <property type="entry name" value="ATP_hel_hrpB"/>
    <property type="match status" value="1"/>
</dbReference>
<dbReference type="InterPro" id="IPR011545">
    <property type="entry name" value="DEAD/DEAH_box_helicase_dom"/>
</dbReference>
<evidence type="ECO:0000256" key="5">
    <source>
        <dbReference type="SAM" id="MobiDB-lite"/>
    </source>
</evidence>
<dbReference type="FunFam" id="3.40.50.300:FF:002125">
    <property type="entry name" value="ATP-dependent helicase HrpB"/>
    <property type="match status" value="1"/>
</dbReference>
<evidence type="ECO:0000256" key="1">
    <source>
        <dbReference type="ARBA" id="ARBA00022741"/>
    </source>
</evidence>
<dbReference type="PROSITE" id="PS51194">
    <property type="entry name" value="HELICASE_CTER"/>
    <property type="match status" value="1"/>
</dbReference>
<keyword evidence="4" id="KW-0067">ATP-binding</keyword>
<dbReference type="Gene3D" id="3.40.50.300">
    <property type="entry name" value="P-loop containing nucleotide triphosphate hydrolases"/>
    <property type="match status" value="2"/>
</dbReference>
<dbReference type="Gene3D" id="1.20.120.1080">
    <property type="match status" value="1"/>
</dbReference>
<evidence type="ECO:0000259" key="7">
    <source>
        <dbReference type="PROSITE" id="PS51194"/>
    </source>
</evidence>
<feature type="region of interest" description="Disordered" evidence="5">
    <location>
        <begin position="800"/>
        <end position="823"/>
    </location>
</feature>
<dbReference type="CDD" id="cd18791">
    <property type="entry name" value="SF2_C_RHA"/>
    <property type="match status" value="1"/>
</dbReference>
<dbReference type="InterPro" id="IPR048333">
    <property type="entry name" value="HA2_WH"/>
</dbReference>
<feature type="domain" description="Helicase ATP-binding" evidence="6">
    <location>
        <begin position="17"/>
        <end position="181"/>
    </location>
</feature>
<proteinExistence type="predicted"/>
<sequence length="823" mass="87989">MPFDQPLPIDDALPALTAALRASPRAVLVAPPGAGKTTRVPLVLLDEPWAAGGKIIVLEPRRLAARAAADRMARTLGEEVGGTVGIRVRLGSKVSRRTRIEVVTEGVFARMILDDPELAGIAAVLFDEYHERSLDADLGLALALDAQGALREDLRILPMSATLDGARVAALLGGAPVVESQGRAFPVETRYLGRDPNRRIEDGICDAVLRALKAEPGSILVFLPGQGEIRRVAALLAERITDPSVDLAPLYGALERGEQDLAVQPAKPGRRKVVLATSIAETSLTIEGVRVVIDSGLARVPVYEPDIGLTRLETVRVSRASADQRRGRAGRTQAGVCYRLWEEAATGAMEPYQRPEILAADLSPLLLDCAAWGVSDPGTLPFLDPPPAPALKEARALLAEIGALDGDGRITATGRRLRALPLPPRLARMVVTAADRGRAAEAAELAGLLVERGLGGDGADLVDRLDRFRRDRSRRAEDMRRMAAGWAKAAEGAPSSSDGGPEGPGALLALAYPDRIAKARGKTGEFVMANGRGGAVEAHDRLAREPYLAVAEIAGGAASARILAAAPITLPEIETALADRIAAGDELAFDRAAGALRARRVRRLGAIAFEERPLPVPATEEAARVLARGLAGLGVGRLPWSKALAQWRERVIFLRRAEGEDWPDLSDEGLAGSIEDWLGPHLVGKASLSDIPADLLNDAVRALLPWPLQRRLDAEAPTHFEAPTDSRIPIDYGAGDEPVLAIRVQELFGLDRHPTIAGGRVPLLLHLLSPAHRPIQITRDLPGFWRGSWAAVRADMRGQYPKHPWPEDPVTAPPTRRAKPRGT</sequence>
<dbReference type="InterPro" id="IPR010225">
    <property type="entry name" value="HrpB"/>
</dbReference>
<dbReference type="CDD" id="cd17990">
    <property type="entry name" value="DEXHc_HrpB"/>
    <property type="match status" value="1"/>
</dbReference>
<organism evidence="8 9">
    <name type="scientific">Salinarimonas soli</name>
    <dbReference type="NCBI Taxonomy" id="1638099"/>
    <lineage>
        <taxon>Bacteria</taxon>
        <taxon>Pseudomonadati</taxon>
        <taxon>Pseudomonadota</taxon>
        <taxon>Alphaproteobacteria</taxon>
        <taxon>Hyphomicrobiales</taxon>
        <taxon>Salinarimonadaceae</taxon>
        <taxon>Salinarimonas</taxon>
    </lineage>
</organism>
<keyword evidence="2" id="KW-0378">Hydrolase</keyword>
<evidence type="ECO:0000256" key="2">
    <source>
        <dbReference type="ARBA" id="ARBA00022801"/>
    </source>
</evidence>
<dbReference type="PROSITE" id="PS51192">
    <property type="entry name" value="HELICASE_ATP_BIND_1"/>
    <property type="match status" value="1"/>
</dbReference>
<dbReference type="InterPro" id="IPR001650">
    <property type="entry name" value="Helicase_C-like"/>
</dbReference>
<dbReference type="GO" id="GO:0003676">
    <property type="term" value="F:nucleic acid binding"/>
    <property type="evidence" value="ECO:0007669"/>
    <property type="project" value="InterPro"/>
</dbReference>
<dbReference type="RefSeq" id="WP_149821688.1">
    <property type="nucleotide sequence ID" value="NZ_VUOA01000040.1"/>
</dbReference>
<evidence type="ECO:0000259" key="6">
    <source>
        <dbReference type="PROSITE" id="PS51192"/>
    </source>
</evidence>
<dbReference type="SUPFAM" id="SSF52540">
    <property type="entry name" value="P-loop containing nucleoside triphosphate hydrolases"/>
    <property type="match status" value="2"/>
</dbReference>
<dbReference type="GO" id="GO:0005524">
    <property type="term" value="F:ATP binding"/>
    <property type="evidence" value="ECO:0007669"/>
    <property type="project" value="UniProtKB-KW"/>
</dbReference>
<accession>A0A5B2V9C3</accession>
<keyword evidence="1" id="KW-0547">Nucleotide-binding</keyword>
<dbReference type="InterPro" id="IPR049614">
    <property type="entry name" value="HrpB_DEXH"/>
</dbReference>
<dbReference type="InterPro" id="IPR027417">
    <property type="entry name" value="P-loop_NTPase"/>
</dbReference>
<dbReference type="Pfam" id="PF04408">
    <property type="entry name" value="WHD_HA2"/>
    <property type="match status" value="1"/>
</dbReference>
<dbReference type="OrthoDB" id="9805617at2"/>
<evidence type="ECO:0000256" key="3">
    <source>
        <dbReference type="ARBA" id="ARBA00022806"/>
    </source>
</evidence>
<dbReference type="InterPro" id="IPR007502">
    <property type="entry name" value="Helicase-assoc_dom"/>
</dbReference>
<dbReference type="Pfam" id="PF00271">
    <property type="entry name" value="Helicase_C"/>
    <property type="match status" value="1"/>
</dbReference>
<evidence type="ECO:0000313" key="9">
    <source>
        <dbReference type="Proteomes" id="UP000323142"/>
    </source>
</evidence>
<reference evidence="8 9" key="2">
    <citation type="submission" date="2019-09" db="EMBL/GenBank/DDBJ databases">
        <authorList>
            <person name="Jin C."/>
        </authorList>
    </citation>
    <scope>NUCLEOTIDE SEQUENCE [LARGE SCALE GENOMIC DNA]</scope>
    <source>
        <strain evidence="8 9">BN140002</strain>
    </source>
</reference>
<keyword evidence="9" id="KW-1185">Reference proteome</keyword>
<dbReference type="AlphaFoldDB" id="A0A5B2V9C3"/>
<protein>
    <submittedName>
        <fullName evidence="8">ATP-dependent helicase HrpB</fullName>
    </submittedName>
</protein>
<dbReference type="EMBL" id="VUOA01000040">
    <property type="protein sequence ID" value="KAA2235050.1"/>
    <property type="molecule type" value="Genomic_DNA"/>
</dbReference>
<dbReference type="SMART" id="SM00487">
    <property type="entry name" value="DEXDc"/>
    <property type="match status" value="1"/>
</dbReference>
<reference evidence="8 9" key="1">
    <citation type="submission" date="2019-09" db="EMBL/GenBank/DDBJ databases">
        <title>Salinarimonas rosea gen. nov., sp. nov., a new member of the a-2 subgroup of the Proteobacteria.</title>
        <authorList>
            <person name="Liu J."/>
        </authorList>
    </citation>
    <scope>NUCLEOTIDE SEQUENCE [LARGE SCALE GENOMIC DNA]</scope>
    <source>
        <strain evidence="8 9">BN140002</strain>
    </source>
</reference>
<dbReference type="Proteomes" id="UP000323142">
    <property type="component" value="Unassembled WGS sequence"/>
</dbReference>
<dbReference type="SMART" id="SM00847">
    <property type="entry name" value="HA2"/>
    <property type="match status" value="1"/>
</dbReference>
<keyword evidence="3 8" id="KW-0347">Helicase</keyword>
<dbReference type="SMART" id="SM00490">
    <property type="entry name" value="HELICc"/>
    <property type="match status" value="1"/>
</dbReference>
<dbReference type="GO" id="GO:0016787">
    <property type="term" value="F:hydrolase activity"/>
    <property type="evidence" value="ECO:0007669"/>
    <property type="project" value="UniProtKB-KW"/>
</dbReference>
<name>A0A5B2V9C3_9HYPH</name>